<keyword evidence="2" id="KW-1185">Reference proteome</keyword>
<accession>A0A5C3KM74</accession>
<proteinExistence type="predicted"/>
<evidence type="ECO:0008006" key="3">
    <source>
        <dbReference type="Google" id="ProtNLM"/>
    </source>
</evidence>
<gene>
    <name evidence="1" type="ORF">FA15DRAFT_672654</name>
</gene>
<reference evidence="1 2" key="1">
    <citation type="journal article" date="2019" name="Nat. Ecol. Evol.">
        <title>Megaphylogeny resolves global patterns of mushroom evolution.</title>
        <authorList>
            <person name="Varga T."/>
            <person name="Krizsan K."/>
            <person name="Foldi C."/>
            <person name="Dima B."/>
            <person name="Sanchez-Garcia M."/>
            <person name="Sanchez-Ramirez S."/>
            <person name="Szollosi G.J."/>
            <person name="Szarkandi J.G."/>
            <person name="Papp V."/>
            <person name="Albert L."/>
            <person name="Andreopoulos W."/>
            <person name="Angelini C."/>
            <person name="Antonin V."/>
            <person name="Barry K.W."/>
            <person name="Bougher N.L."/>
            <person name="Buchanan P."/>
            <person name="Buyck B."/>
            <person name="Bense V."/>
            <person name="Catcheside P."/>
            <person name="Chovatia M."/>
            <person name="Cooper J."/>
            <person name="Damon W."/>
            <person name="Desjardin D."/>
            <person name="Finy P."/>
            <person name="Geml J."/>
            <person name="Haridas S."/>
            <person name="Hughes K."/>
            <person name="Justo A."/>
            <person name="Karasinski D."/>
            <person name="Kautmanova I."/>
            <person name="Kiss B."/>
            <person name="Kocsube S."/>
            <person name="Kotiranta H."/>
            <person name="LaButti K.M."/>
            <person name="Lechner B.E."/>
            <person name="Liimatainen K."/>
            <person name="Lipzen A."/>
            <person name="Lukacs Z."/>
            <person name="Mihaltcheva S."/>
            <person name="Morgado L.N."/>
            <person name="Niskanen T."/>
            <person name="Noordeloos M.E."/>
            <person name="Ohm R.A."/>
            <person name="Ortiz-Santana B."/>
            <person name="Ovrebo C."/>
            <person name="Racz N."/>
            <person name="Riley R."/>
            <person name="Savchenko A."/>
            <person name="Shiryaev A."/>
            <person name="Soop K."/>
            <person name="Spirin V."/>
            <person name="Szebenyi C."/>
            <person name="Tomsovsky M."/>
            <person name="Tulloss R.E."/>
            <person name="Uehling J."/>
            <person name="Grigoriev I.V."/>
            <person name="Vagvolgyi C."/>
            <person name="Papp T."/>
            <person name="Martin F.M."/>
            <person name="Miettinen O."/>
            <person name="Hibbett D.S."/>
            <person name="Nagy L.G."/>
        </authorList>
    </citation>
    <scope>NUCLEOTIDE SEQUENCE [LARGE SCALE GENOMIC DNA]</scope>
    <source>
        <strain evidence="1 2">CBS 121175</strain>
    </source>
</reference>
<organism evidence="1 2">
    <name type="scientific">Coprinopsis marcescibilis</name>
    <name type="common">Agaric fungus</name>
    <name type="synonym">Psathyrella marcescibilis</name>
    <dbReference type="NCBI Taxonomy" id="230819"/>
    <lineage>
        <taxon>Eukaryota</taxon>
        <taxon>Fungi</taxon>
        <taxon>Dikarya</taxon>
        <taxon>Basidiomycota</taxon>
        <taxon>Agaricomycotina</taxon>
        <taxon>Agaricomycetes</taxon>
        <taxon>Agaricomycetidae</taxon>
        <taxon>Agaricales</taxon>
        <taxon>Agaricineae</taxon>
        <taxon>Psathyrellaceae</taxon>
        <taxon>Coprinopsis</taxon>
    </lineage>
</organism>
<evidence type="ECO:0000313" key="2">
    <source>
        <dbReference type="Proteomes" id="UP000307440"/>
    </source>
</evidence>
<evidence type="ECO:0000313" key="1">
    <source>
        <dbReference type="EMBL" id="TFK21322.1"/>
    </source>
</evidence>
<sequence>MAPDLPEDLLREILKHVRGSSRNIPSDSKHLLRITSLVSPTFREISQEFLFEKLDLGPMSRVPRAGEDSCLGAKLLSLFTQSPKLATLVKYVDLDDSYAEGVEGTCSSWLHIDNDISPALRYIPLQRIVGFRFMGVDWNQLPPQTRCAIIVICRAPELKTLVLGEVPPGMLDVCGPSIKDLTLCGPFRLGGQQEQQQAASKLTLERLTVNSILGLEGVHFALDPSNRIATNRLVSLNVKTGMACYDDAVIGRLLESCAPSLECFVYRTSYNLFHFVAGSEAPQFDLSKLSALKLLAFRYIHHCDPRPSLADTVLPFLLPLFHTLPSLSPLENFYLHAEHEDPTALFHMASSTSMWDQFDTLFADRSRFPNLKCVRITVTCGFLDASAGEDTVLYVEEIVRKIGLHLRRLTRAGILVAEKSTDNAVPDYEWS</sequence>
<dbReference type="EMBL" id="ML210271">
    <property type="protein sequence ID" value="TFK21322.1"/>
    <property type="molecule type" value="Genomic_DNA"/>
</dbReference>
<protein>
    <recommendedName>
        <fullName evidence="3">F-box domain-containing protein</fullName>
    </recommendedName>
</protein>
<dbReference type="Proteomes" id="UP000307440">
    <property type="component" value="Unassembled WGS sequence"/>
</dbReference>
<dbReference type="AlphaFoldDB" id="A0A5C3KM74"/>
<name>A0A5C3KM74_COPMA</name>